<accession>A0AAE9JU87</accession>
<gene>
    <name evidence="1" type="ORF">SmaMPs15_000087</name>
</gene>
<reference evidence="1 2" key="1">
    <citation type="submission" date="2021-12" db="EMBL/GenBank/DDBJ databases">
        <title>Characterization of bacteriophage vB_SmaM_Ps15 infective to Stenotrophomonas maltophila clinical ocular isolates.</title>
        <authorList>
            <person name="Damnjanovic D."/>
            <person name="Vazquez-Campos X."/>
            <person name="Elliott L."/>
            <person name="Willcox M."/>
            <person name="Bridge W.J."/>
        </authorList>
    </citation>
    <scope>NUCLEOTIDE SEQUENCE [LARGE SCALE GENOMIC DNA]</scope>
</reference>
<evidence type="ECO:0000313" key="2">
    <source>
        <dbReference type="Proteomes" id="UP000829466"/>
    </source>
</evidence>
<name>A0AAE9JU87_9CAUD</name>
<keyword evidence="2" id="KW-1185">Reference proteome</keyword>
<organism evidence="1 2">
    <name type="scientific">Stenotrophomonas maltophilia phage vB_SmaM_Ps15</name>
    <dbReference type="NCBI Taxonomy" id="3071007"/>
    <lineage>
        <taxon>Viruses</taxon>
        <taxon>Duplodnaviria</taxon>
        <taxon>Heunggongvirae</taxon>
        <taxon>Uroviricota</taxon>
        <taxon>Caudoviricetes</taxon>
        <taxon>Menderavirus</taxon>
        <taxon>Menderavirus Ps15</taxon>
    </lineage>
</organism>
<evidence type="ECO:0000313" key="1">
    <source>
        <dbReference type="EMBL" id="UMO77238.1"/>
    </source>
</evidence>
<protein>
    <submittedName>
        <fullName evidence="1">Uncharacterized protein</fullName>
    </submittedName>
</protein>
<proteinExistence type="predicted"/>
<dbReference type="Proteomes" id="UP000829466">
    <property type="component" value="Segment"/>
</dbReference>
<sequence length="83" mass="9522">MSKSKFVILSSDGHSITTIHDKLPKNWGPTDVLEVVRKHMAHDDDTSLSWTHAGLEGNGKMMFGFIKMWRQQDDVMLSLFLYL</sequence>
<dbReference type="EMBL" id="OL702939">
    <property type="protein sequence ID" value="UMO77238.1"/>
    <property type="molecule type" value="Genomic_DNA"/>
</dbReference>